<reference evidence="9 10" key="1">
    <citation type="submission" date="2011-05" db="EMBL/GenBank/DDBJ databases">
        <authorList>
            <person name="Muzny D."/>
            <person name="Qin X."/>
            <person name="Deng J."/>
            <person name="Jiang H."/>
            <person name="Liu Y."/>
            <person name="Qu J."/>
            <person name="Song X.-Z."/>
            <person name="Zhang L."/>
            <person name="Thornton R."/>
            <person name="Coyle M."/>
            <person name="Francisco L."/>
            <person name="Jackson L."/>
            <person name="Javaid M."/>
            <person name="Korchina V."/>
            <person name="Kovar C."/>
            <person name="Mata R."/>
            <person name="Mathew T."/>
            <person name="Ngo R."/>
            <person name="Nguyen L."/>
            <person name="Nguyen N."/>
            <person name="Okwuonu G."/>
            <person name="Ongeri F."/>
            <person name="Pham C."/>
            <person name="Simmons D."/>
            <person name="Wilczek-Boney K."/>
            <person name="Hale W."/>
            <person name="Jakkamsetti A."/>
            <person name="Pham P."/>
            <person name="Ruth R."/>
            <person name="San Lucas F."/>
            <person name="Warren J."/>
            <person name="Zhang J."/>
            <person name="Zhao Z."/>
            <person name="Zhou C."/>
            <person name="Zhu D."/>
            <person name="Lee S."/>
            <person name="Bess C."/>
            <person name="Blankenburg K."/>
            <person name="Forbes L."/>
            <person name="Fu Q."/>
            <person name="Gubbala S."/>
            <person name="Hirani K."/>
            <person name="Jayaseelan J.C."/>
            <person name="Lara F."/>
            <person name="Munidasa M."/>
            <person name="Palculict T."/>
            <person name="Patil S."/>
            <person name="Pu L.-L."/>
            <person name="Saada N."/>
            <person name="Tang L."/>
            <person name="Weissenberger G."/>
            <person name="Zhu Y."/>
            <person name="Hemphill L."/>
            <person name="Shang Y."/>
            <person name="Youmans B."/>
            <person name="Ayvaz T."/>
            <person name="Ross M."/>
            <person name="Santibanez J."/>
            <person name="Aqrawi P."/>
            <person name="Gross S."/>
            <person name="Joshi V."/>
            <person name="Fowler G."/>
            <person name="Nazareth L."/>
            <person name="Reid J."/>
            <person name="Worley K."/>
            <person name="Petrosino J."/>
            <person name="Highlander S."/>
            <person name="Gibbs R."/>
        </authorList>
    </citation>
    <scope>NUCLEOTIDE SEQUENCE [LARGE SCALE GENOMIC DNA]</scope>
    <source>
        <strain evidence="9 10">ATCC 33926</strain>
    </source>
</reference>
<name>A0AA36UGB5_9NEIS</name>
<comment type="subcellular location">
    <subcellularLocation>
        <location evidence="1">Cell envelope</location>
    </subcellularLocation>
</comment>
<dbReference type="EC" id="1.11.1.5" evidence="9"/>
<keyword evidence="2 6" id="KW-0349">Heme</keyword>
<dbReference type="AlphaFoldDB" id="A0AA36UGB5"/>
<evidence type="ECO:0000256" key="6">
    <source>
        <dbReference type="PROSITE-ProRule" id="PRU00433"/>
    </source>
</evidence>
<dbReference type="PANTHER" id="PTHR30600:SF7">
    <property type="entry name" value="CYTOCHROME C PEROXIDASE-RELATED"/>
    <property type="match status" value="1"/>
</dbReference>
<dbReference type="GO" id="GO:0004130">
    <property type="term" value="F:cytochrome-c peroxidase activity"/>
    <property type="evidence" value="ECO:0007669"/>
    <property type="project" value="UniProtKB-EC"/>
</dbReference>
<dbReference type="GO" id="GO:0030313">
    <property type="term" value="C:cell envelope"/>
    <property type="evidence" value="ECO:0007669"/>
    <property type="project" value="UniProtKB-SubCell"/>
</dbReference>
<sequence length="425" mass="46234">MPFPIFARHSSRQSTETVLTHNNIHYKKEHAMNHRNTRLLLSLAVLSALAACGGQESKEQKPASAPAEASAVQTPPEAASTASAASQAAVDSNASPEDQELLKRAQGIFKPLPSAEEMQKLRPFTEEQVKLGHQLWYEPRLSKGNTVSCNSCHNLATAGVDNLPTSQGHKGQFGGRNSPTALNAALLGMQFWDGRAADVEEQAGGPLVNPVEMANDSQEAAAAKIAKIPEYQELFKTAFPEDGAVSFKNITTALGAFERTLLTPTKWDDYLKGNVNALNEQERKGVRAFMDNGCIACHSGVNLGGATFQKFGLVEGPYWKFIEDPKHDKGRADVTKKAEDEFFFRVPGLRNVAKTYPYFHNGSVWELDKAVTIMGKAQLGKDLSKEDTDNIVAFLKTLSGNVSDTARTMPELPLSAPTESHPNNK</sequence>
<dbReference type="GO" id="GO:0020037">
    <property type="term" value="F:heme binding"/>
    <property type="evidence" value="ECO:0007669"/>
    <property type="project" value="InterPro"/>
</dbReference>
<dbReference type="Proteomes" id="UP000004982">
    <property type="component" value="Unassembled WGS sequence"/>
</dbReference>
<dbReference type="Pfam" id="PF00034">
    <property type="entry name" value="Cytochrom_C"/>
    <property type="match status" value="1"/>
</dbReference>
<dbReference type="InterPro" id="IPR051395">
    <property type="entry name" value="Cytochrome_c_Peroxidase/MauG"/>
</dbReference>
<proteinExistence type="predicted"/>
<dbReference type="SUPFAM" id="SSF46626">
    <property type="entry name" value="Cytochrome c"/>
    <property type="match status" value="2"/>
</dbReference>
<evidence type="ECO:0000256" key="7">
    <source>
        <dbReference type="SAM" id="MobiDB-lite"/>
    </source>
</evidence>
<dbReference type="GO" id="GO:0046872">
    <property type="term" value="F:metal ion binding"/>
    <property type="evidence" value="ECO:0007669"/>
    <property type="project" value="UniProtKB-KW"/>
</dbReference>
<evidence type="ECO:0000313" key="10">
    <source>
        <dbReference type="Proteomes" id="UP000004982"/>
    </source>
</evidence>
<evidence type="ECO:0000259" key="8">
    <source>
        <dbReference type="PROSITE" id="PS51007"/>
    </source>
</evidence>
<evidence type="ECO:0000256" key="3">
    <source>
        <dbReference type="ARBA" id="ARBA00022723"/>
    </source>
</evidence>
<keyword evidence="3 6" id="KW-0479">Metal-binding</keyword>
<dbReference type="Gene3D" id="1.10.760.10">
    <property type="entry name" value="Cytochrome c-like domain"/>
    <property type="match status" value="2"/>
</dbReference>
<evidence type="ECO:0000256" key="2">
    <source>
        <dbReference type="ARBA" id="ARBA00022617"/>
    </source>
</evidence>
<feature type="domain" description="Cytochrome c" evidence="8">
    <location>
        <begin position="280"/>
        <end position="399"/>
    </location>
</feature>
<gene>
    <name evidence="9" type="primary">ccpA</name>
    <name evidence="9" type="ORF">HMPREF9418_2773</name>
</gene>
<organism evidence="9 10">
    <name type="scientific">Neisseria macacae ATCC 33926</name>
    <dbReference type="NCBI Taxonomy" id="997348"/>
    <lineage>
        <taxon>Bacteria</taxon>
        <taxon>Pseudomonadati</taxon>
        <taxon>Pseudomonadota</taxon>
        <taxon>Betaproteobacteria</taxon>
        <taxon>Neisseriales</taxon>
        <taxon>Neisseriaceae</taxon>
        <taxon>Neisseria</taxon>
    </lineage>
</organism>
<keyword evidence="4 9" id="KW-0560">Oxidoreductase</keyword>
<dbReference type="InterPro" id="IPR004852">
    <property type="entry name" value="Di-haem_cyt_c_peroxidsae"/>
</dbReference>
<evidence type="ECO:0000256" key="4">
    <source>
        <dbReference type="ARBA" id="ARBA00023002"/>
    </source>
</evidence>
<feature type="region of interest" description="Disordered" evidence="7">
    <location>
        <begin position="406"/>
        <end position="425"/>
    </location>
</feature>
<comment type="caution">
    <text evidence="9">The sequence shown here is derived from an EMBL/GenBank/DDBJ whole genome shotgun (WGS) entry which is preliminary data.</text>
</comment>
<evidence type="ECO:0000313" key="9">
    <source>
        <dbReference type="EMBL" id="EGQ74617.1"/>
    </source>
</evidence>
<protein>
    <submittedName>
        <fullName evidence="9">Cytochrome c peroxidase</fullName>
        <ecNumber evidence="9">1.11.1.5</ecNumber>
    </submittedName>
</protein>
<dbReference type="InterPro" id="IPR036909">
    <property type="entry name" value="Cyt_c-like_dom_sf"/>
</dbReference>
<dbReference type="PANTHER" id="PTHR30600">
    <property type="entry name" value="CYTOCHROME C PEROXIDASE-RELATED"/>
    <property type="match status" value="1"/>
</dbReference>
<keyword evidence="5 6" id="KW-0408">Iron</keyword>
<keyword evidence="9" id="KW-0575">Peroxidase</keyword>
<feature type="region of interest" description="Disordered" evidence="7">
    <location>
        <begin position="57"/>
        <end position="80"/>
    </location>
</feature>
<dbReference type="FunFam" id="1.10.760.10:FF:000020">
    <property type="entry name" value="Cytochrome c peroxidase"/>
    <property type="match status" value="1"/>
</dbReference>
<dbReference type="InterPro" id="IPR009056">
    <property type="entry name" value="Cyt_c-like_dom"/>
</dbReference>
<dbReference type="EMBL" id="AFQE01000137">
    <property type="protein sequence ID" value="EGQ74617.1"/>
    <property type="molecule type" value="Genomic_DNA"/>
</dbReference>
<evidence type="ECO:0000256" key="5">
    <source>
        <dbReference type="ARBA" id="ARBA00023004"/>
    </source>
</evidence>
<dbReference type="GO" id="GO:0009055">
    <property type="term" value="F:electron transfer activity"/>
    <property type="evidence" value="ECO:0007669"/>
    <property type="project" value="InterPro"/>
</dbReference>
<dbReference type="Pfam" id="PF03150">
    <property type="entry name" value="CCP_MauG"/>
    <property type="match status" value="1"/>
</dbReference>
<accession>A0AA36UGB5</accession>
<evidence type="ECO:0000256" key="1">
    <source>
        <dbReference type="ARBA" id="ARBA00004196"/>
    </source>
</evidence>
<feature type="domain" description="Cytochrome c" evidence="8">
    <location>
        <begin position="127"/>
        <end position="236"/>
    </location>
</feature>
<dbReference type="PROSITE" id="PS51007">
    <property type="entry name" value="CYTC"/>
    <property type="match status" value="2"/>
</dbReference>